<dbReference type="VEuPathDB" id="FungiDB:AMAG_05158"/>
<evidence type="ECO:0000256" key="5">
    <source>
        <dbReference type="ARBA" id="ARBA00022989"/>
    </source>
</evidence>
<feature type="transmembrane region" description="Helical" evidence="8">
    <location>
        <begin position="380"/>
        <end position="402"/>
    </location>
</feature>
<feature type="transmembrane region" description="Helical" evidence="8">
    <location>
        <begin position="342"/>
        <end position="359"/>
    </location>
</feature>
<evidence type="ECO:0000256" key="8">
    <source>
        <dbReference type="SAM" id="Phobius"/>
    </source>
</evidence>
<feature type="compositionally biased region" description="Low complexity" evidence="7">
    <location>
        <begin position="1"/>
        <end position="13"/>
    </location>
</feature>
<dbReference type="InterPro" id="IPR050930">
    <property type="entry name" value="MFS_Vesicular_Transporter"/>
</dbReference>
<evidence type="ECO:0000256" key="4">
    <source>
        <dbReference type="ARBA" id="ARBA00022692"/>
    </source>
</evidence>
<keyword evidence="5 8" id="KW-1133">Transmembrane helix</keyword>
<dbReference type="OMA" id="RHRIMIL"/>
<dbReference type="GO" id="GO:0016020">
    <property type="term" value="C:membrane"/>
    <property type="evidence" value="ECO:0007669"/>
    <property type="project" value="UniProtKB-SubCell"/>
</dbReference>
<proteinExistence type="inferred from homology"/>
<sequence>MSTSSKPIKPTSTCEQQAPGPPVPVPTVLPLRSRPWVIGVLVTLIVFVDIFVYAAVIPILPTIVQGQFGLGPKYTGYLVGAYAGGMLLATPIFGLVSDRMHDRKWPIVMSLAGLTAASLLFLVCSEYWHYVAVRLLQGVAAAGNWTVGLALISDVFPANQLGATMGTVMAGLSSGNLLGPAIGGSLYAALGPHSPYYVFTVLSLLVLILRLVVDEHPAIAAKKQRRAATMGSNAPMLDDTVPPLRVLLREPAVWVNCLAVVLEGSVMSGLEPVLPPWLTARFGTTVAQNGFMFLALGLPELFVGPFVGWLCDRYSRHRIMILGLALTTIASPTLALPTSLPACIAVFLAVGIILPIAMTPTLPDMGDVVARKYPAASGQVYACFNVSFAVSMFIGPIVSSLLYEAGGLMASMGLFSGTTACVMLLYIWYYRKYHWQPSQTAAAPAELVLPEAASNV</sequence>
<dbReference type="InterPro" id="IPR001958">
    <property type="entry name" value="Tet-R_TetA/multi-R_MdtG-like"/>
</dbReference>
<evidence type="ECO:0000256" key="6">
    <source>
        <dbReference type="ARBA" id="ARBA00023136"/>
    </source>
</evidence>
<feature type="transmembrane region" description="Helical" evidence="8">
    <location>
        <begin position="36"/>
        <end position="57"/>
    </location>
</feature>
<dbReference type="PRINTS" id="PR01035">
    <property type="entry name" value="TCRTETA"/>
</dbReference>
<dbReference type="SUPFAM" id="SSF103473">
    <property type="entry name" value="MFS general substrate transporter"/>
    <property type="match status" value="1"/>
</dbReference>
<evidence type="ECO:0000259" key="9">
    <source>
        <dbReference type="PROSITE" id="PS50850"/>
    </source>
</evidence>
<name>A0A0L0SBC6_ALLM3</name>
<dbReference type="STRING" id="578462.A0A0L0SBC6"/>
<evidence type="ECO:0000313" key="10">
    <source>
        <dbReference type="EMBL" id="KNE59695.1"/>
    </source>
</evidence>
<evidence type="ECO:0000256" key="3">
    <source>
        <dbReference type="ARBA" id="ARBA00022448"/>
    </source>
</evidence>
<feature type="transmembrane region" description="Helical" evidence="8">
    <location>
        <begin position="290"/>
        <end position="311"/>
    </location>
</feature>
<comment type="subcellular location">
    <subcellularLocation>
        <location evidence="1">Membrane</location>
        <topology evidence="1">Multi-pass membrane protein</topology>
    </subcellularLocation>
</comment>
<evidence type="ECO:0000256" key="2">
    <source>
        <dbReference type="ARBA" id="ARBA00006829"/>
    </source>
</evidence>
<feature type="transmembrane region" description="Helical" evidence="8">
    <location>
        <begin position="252"/>
        <end position="270"/>
    </location>
</feature>
<dbReference type="eggNOG" id="KOG3764">
    <property type="taxonomic scope" value="Eukaryota"/>
</dbReference>
<feature type="transmembrane region" description="Helical" evidence="8">
    <location>
        <begin position="108"/>
        <end position="129"/>
    </location>
</feature>
<evidence type="ECO:0000313" key="11">
    <source>
        <dbReference type="Proteomes" id="UP000054350"/>
    </source>
</evidence>
<dbReference type="OrthoDB" id="5086884at2759"/>
<dbReference type="PROSITE" id="PS50850">
    <property type="entry name" value="MFS"/>
    <property type="match status" value="1"/>
</dbReference>
<organism evidence="10 11">
    <name type="scientific">Allomyces macrogynus (strain ATCC 38327)</name>
    <name type="common">Allomyces javanicus var. macrogynus</name>
    <dbReference type="NCBI Taxonomy" id="578462"/>
    <lineage>
        <taxon>Eukaryota</taxon>
        <taxon>Fungi</taxon>
        <taxon>Fungi incertae sedis</taxon>
        <taxon>Blastocladiomycota</taxon>
        <taxon>Blastocladiomycetes</taxon>
        <taxon>Blastocladiales</taxon>
        <taxon>Blastocladiaceae</taxon>
        <taxon>Allomyces</taxon>
    </lineage>
</organism>
<dbReference type="EMBL" id="GG745335">
    <property type="protein sequence ID" value="KNE59695.1"/>
    <property type="molecule type" value="Genomic_DNA"/>
</dbReference>
<evidence type="ECO:0000256" key="1">
    <source>
        <dbReference type="ARBA" id="ARBA00004141"/>
    </source>
</evidence>
<keyword evidence="6 8" id="KW-0472">Membrane</keyword>
<feature type="region of interest" description="Disordered" evidence="7">
    <location>
        <begin position="1"/>
        <end position="21"/>
    </location>
</feature>
<reference evidence="11" key="2">
    <citation type="submission" date="2009-11" db="EMBL/GenBank/DDBJ databases">
        <title>The Genome Sequence of Allomyces macrogynus strain ATCC 38327.</title>
        <authorList>
            <consortium name="The Broad Institute Genome Sequencing Platform"/>
            <person name="Russ C."/>
            <person name="Cuomo C."/>
            <person name="Shea T."/>
            <person name="Young S.K."/>
            <person name="Zeng Q."/>
            <person name="Koehrsen M."/>
            <person name="Haas B."/>
            <person name="Borodovsky M."/>
            <person name="Guigo R."/>
            <person name="Alvarado L."/>
            <person name="Berlin A."/>
            <person name="Borenstein D."/>
            <person name="Chen Z."/>
            <person name="Engels R."/>
            <person name="Freedman E."/>
            <person name="Gellesch M."/>
            <person name="Goldberg J."/>
            <person name="Griggs A."/>
            <person name="Gujja S."/>
            <person name="Heiman D."/>
            <person name="Hepburn T."/>
            <person name="Howarth C."/>
            <person name="Jen D."/>
            <person name="Larson L."/>
            <person name="Lewis B."/>
            <person name="Mehta T."/>
            <person name="Park D."/>
            <person name="Pearson M."/>
            <person name="Roberts A."/>
            <person name="Saif S."/>
            <person name="Shenoy N."/>
            <person name="Sisk P."/>
            <person name="Stolte C."/>
            <person name="Sykes S."/>
            <person name="Walk T."/>
            <person name="White J."/>
            <person name="Yandava C."/>
            <person name="Burger G."/>
            <person name="Gray M.W."/>
            <person name="Holland P.W.H."/>
            <person name="King N."/>
            <person name="Lang F.B.F."/>
            <person name="Roger A.J."/>
            <person name="Ruiz-Trillo I."/>
            <person name="Lander E."/>
            <person name="Nusbaum C."/>
        </authorList>
    </citation>
    <scope>NUCLEOTIDE SEQUENCE [LARGE SCALE GENOMIC DNA]</scope>
    <source>
        <strain evidence="11">ATCC 38327</strain>
    </source>
</reference>
<accession>A0A0L0SBC6</accession>
<keyword evidence="11" id="KW-1185">Reference proteome</keyword>
<dbReference type="InterPro" id="IPR011701">
    <property type="entry name" value="MFS"/>
</dbReference>
<protein>
    <recommendedName>
        <fullName evidence="9">Major facilitator superfamily (MFS) profile domain-containing protein</fullName>
    </recommendedName>
</protein>
<dbReference type="Proteomes" id="UP000054350">
    <property type="component" value="Unassembled WGS sequence"/>
</dbReference>
<feature type="transmembrane region" description="Helical" evidence="8">
    <location>
        <begin position="168"/>
        <end position="190"/>
    </location>
</feature>
<dbReference type="AlphaFoldDB" id="A0A0L0SBC6"/>
<evidence type="ECO:0000256" key="7">
    <source>
        <dbReference type="SAM" id="MobiDB-lite"/>
    </source>
</evidence>
<dbReference type="Pfam" id="PF07690">
    <property type="entry name" value="MFS_1"/>
    <property type="match status" value="1"/>
</dbReference>
<feature type="domain" description="Major facilitator superfamily (MFS) profile" evidence="9">
    <location>
        <begin position="38"/>
        <end position="434"/>
    </location>
</feature>
<comment type="similarity">
    <text evidence="2">Belongs to the major facilitator superfamily. Vesicular transporter family.</text>
</comment>
<dbReference type="InterPro" id="IPR020846">
    <property type="entry name" value="MFS_dom"/>
</dbReference>
<dbReference type="CDD" id="cd17325">
    <property type="entry name" value="MFS_MdtG_SLC18_like"/>
    <property type="match status" value="1"/>
</dbReference>
<gene>
    <name evidence="10" type="ORF">AMAG_05158</name>
</gene>
<keyword evidence="4 8" id="KW-0812">Transmembrane</keyword>
<dbReference type="GO" id="GO:0022857">
    <property type="term" value="F:transmembrane transporter activity"/>
    <property type="evidence" value="ECO:0007669"/>
    <property type="project" value="InterPro"/>
</dbReference>
<dbReference type="InterPro" id="IPR036259">
    <property type="entry name" value="MFS_trans_sf"/>
</dbReference>
<feature type="transmembrane region" description="Helical" evidence="8">
    <location>
        <begin position="408"/>
        <end position="429"/>
    </location>
</feature>
<reference evidence="10 11" key="1">
    <citation type="submission" date="2009-11" db="EMBL/GenBank/DDBJ databases">
        <title>Annotation of Allomyces macrogynus ATCC 38327.</title>
        <authorList>
            <consortium name="The Broad Institute Genome Sequencing Platform"/>
            <person name="Russ C."/>
            <person name="Cuomo C."/>
            <person name="Burger G."/>
            <person name="Gray M.W."/>
            <person name="Holland P.W.H."/>
            <person name="King N."/>
            <person name="Lang F.B.F."/>
            <person name="Roger A.J."/>
            <person name="Ruiz-Trillo I."/>
            <person name="Young S.K."/>
            <person name="Zeng Q."/>
            <person name="Gargeya S."/>
            <person name="Fitzgerald M."/>
            <person name="Haas B."/>
            <person name="Abouelleil A."/>
            <person name="Alvarado L."/>
            <person name="Arachchi H.M."/>
            <person name="Berlin A."/>
            <person name="Chapman S.B."/>
            <person name="Gearin G."/>
            <person name="Goldberg J."/>
            <person name="Griggs A."/>
            <person name="Gujja S."/>
            <person name="Hansen M."/>
            <person name="Heiman D."/>
            <person name="Howarth C."/>
            <person name="Larimer J."/>
            <person name="Lui A."/>
            <person name="MacDonald P.J.P."/>
            <person name="McCowen C."/>
            <person name="Montmayeur A."/>
            <person name="Murphy C."/>
            <person name="Neiman D."/>
            <person name="Pearson M."/>
            <person name="Priest M."/>
            <person name="Roberts A."/>
            <person name="Saif S."/>
            <person name="Shea T."/>
            <person name="Sisk P."/>
            <person name="Stolte C."/>
            <person name="Sykes S."/>
            <person name="Wortman J."/>
            <person name="Nusbaum C."/>
            <person name="Birren B."/>
        </authorList>
    </citation>
    <scope>NUCLEOTIDE SEQUENCE [LARGE SCALE GENOMIC DNA]</scope>
    <source>
        <strain evidence="10 11">ATCC 38327</strain>
    </source>
</reference>
<feature type="transmembrane region" description="Helical" evidence="8">
    <location>
        <begin position="196"/>
        <end position="213"/>
    </location>
</feature>
<keyword evidence="3" id="KW-0813">Transport</keyword>
<dbReference type="Gene3D" id="1.20.1250.20">
    <property type="entry name" value="MFS general substrate transporter like domains"/>
    <property type="match status" value="2"/>
</dbReference>
<feature type="transmembrane region" description="Helical" evidence="8">
    <location>
        <begin position="77"/>
        <end position="96"/>
    </location>
</feature>
<feature type="transmembrane region" description="Helical" evidence="8">
    <location>
        <begin position="318"/>
        <end position="336"/>
    </location>
</feature>
<dbReference type="PANTHER" id="PTHR23506">
    <property type="entry name" value="GH10249P"/>
    <property type="match status" value="1"/>
</dbReference>
<dbReference type="PANTHER" id="PTHR23506:SF23">
    <property type="entry name" value="GH10249P"/>
    <property type="match status" value="1"/>
</dbReference>
<feature type="transmembrane region" description="Helical" evidence="8">
    <location>
        <begin position="135"/>
        <end position="156"/>
    </location>
</feature>